<dbReference type="AlphaFoldDB" id="A0A371HJN5"/>
<dbReference type="OrthoDB" id="1747743at2759"/>
<dbReference type="EMBL" id="QJKJ01002408">
    <property type="protein sequence ID" value="RDY03015.1"/>
    <property type="molecule type" value="Genomic_DNA"/>
</dbReference>
<accession>A0A371HJN5</accession>
<keyword evidence="2" id="KW-1185">Reference proteome</keyword>
<protein>
    <submittedName>
        <fullName evidence="1">Uncharacterized protein</fullName>
    </submittedName>
</protein>
<gene>
    <name evidence="1" type="ORF">CR513_13456</name>
</gene>
<organism evidence="1 2">
    <name type="scientific">Mucuna pruriens</name>
    <name type="common">Velvet bean</name>
    <name type="synonym">Dolichos pruriens</name>
    <dbReference type="NCBI Taxonomy" id="157652"/>
    <lineage>
        <taxon>Eukaryota</taxon>
        <taxon>Viridiplantae</taxon>
        <taxon>Streptophyta</taxon>
        <taxon>Embryophyta</taxon>
        <taxon>Tracheophyta</taxon>
        <taxon>Spermatophyta</taxon>
        <taxon>Magnoliopsida</taxon>
        <taxon>eudicotyledons</taxon>
        <taxon>Gunneridae</taxon>
        <taxon>Pentapetalae</taxon>
        <taxon>rosids</taxon>
        <taxon>fabids</taxon>
        <taxon>Fabales</taxon>
        <taxon>Fabaceae</taxon>
        <taxon>Papilionoideae</taxon>
        <taxon>50 kb inversion clade</taxon>
        <taxon>NPAAA clade</taxon>
        <taxon>indigoferoid/millettioid clade</taxon>
        <taxon>Phaseoleae</taxon>
        <taxon>Mucuna</taxon>
    </lineage>
</organism>
<reference evidence="1" key="1">
    <citation type="submission" date="2018-05" db="EMBL/GenBank/DDBJ databases">
        <title>Draft genome of Mucuna pruriens seed.</title>
        <authorList>
            <person name="Nnadi N.E."/>
            <person name="Vos R."/>
            <person name="Hasami M.H."/>
            <person name="Devisetty U.K."/>
            <person name="Aguiy J.C."/>
        </authorList>
    </citation>
    <scope>NUCLEOTIDE SEQUENCE [LARGE SCALE GENOMIC DNA]</scope>
    <source>
        <strain evidence="1">JCA_2017</strain>
    </source>
</reference>
<dbReference type="PANTHER" id="PTHR35046">
    <property type="entry name" value="ZINC KNUCKLE (CCHC-TYPE) FAMILY PROTEIN"/>
    <property type="match status" value="1"/>
</dbReference>
<comment type="caution">
    <text evidence="1">The sequence shown here is derived from an EMBL/GenBank/DDBJ whole genome shotgun (WGS) entry which is preliminary data.</text>
</comment>
<sequence>MVNISNFNTYKSSNIKCFKFLGKGHISSQCLNKRIMILKDDGDIDSESFQEVLTLGSEGYLSEEVSYERDLLMVRRLMSMFIEDDQSQIDNIFHLRCMVNRKFCFLIIDIGISVNEILFDVFDKKVTHDGLTNKFSFVHKGNKVILKPLTPREVIEDQLKMKKKDREKGN</sequence>
<proteinExistence type="predicted"/>
<dbReference type="Proteomes" id="UP000257109">
    <property type="component" value="Unassembled WGS sequence"/>
</dbReference>
<evidence type="ECO:0000313" key="1">
    <source>
        <dbReference type="EMBL" id="RDY03015.1"/>
    </source>
</evidence>
<evidence type="ECO:0000313" key="2">
    <source>
        <dbReference type="Proteomes" id="UP000257109"/>
    </source>
</evidence>
<feature type="non-terminal residue" evidence="1">
    <location>
        <position position="1"/>
    </location>
</feature>
<name>A0A371HJN5_MUCPR</name>
<dbReference type="PANTHER" id="PTHR35046:SF9">
    <property type="entry name" value="RNA-DIRECTED DNA POLYMERASE"/>
    <property type="match status" value="1"/>
</dbReference>